<dbReference type="Pfam" id="PF07883">
    <property type="entry name" value="Cupin_2"/>
    <property type="match status" value="1"/>
</dbReference>
<name>A0A939DL14_9ALTE</name>
<dbReference type="EMBL" id="JAFKCV010000002">
    <property type="protein sequence ID" value="MBN7824674.1"/>
    <property type="molecule type" value="Genomic_DNA"/>
</dbReference>
<feature type="domain" description="Cupin type-2" evidence="1">
    <location>
        <begin position="46"/>
        <end position="109"/>
    </location>
</feature>
<organism evidence="2 3">
    <name type="scientific">Bowmanella dokdonensis</name>
    <dbReference type="NCBI Taxonomy" id="751969"/>
    <lineage>
        <taxon>Bacteria</taxon>
        <taxon>Pseudomonadati</taxon>
        <taxon>Pseudomonadota</taxon>
        <taxon>Gammaproteobacteria</taxon>
        <taxon>Alteromonadales</taxon>
        <taxon>Alteromonadaceae</taxon>
        <taxon>Bowmanella</taxon>
    </lineage>
</organism>
<dbReference type="Proteomes" id="UP000664654">
    <property type="component" value="Unassembled WGS sequence"/>
</dbReference>
<dbReference type="PANTHER" id="PTHR36440">
    <property type="entry name" value="PUTATIVE (AFU_ORTHOLOGUE AFUA_8G07350)-RELATED"/>
    <property type="match status" value="1"/>
</dbReference>
<dbReference type="RefSeq" id="WP_206572767.1">
    <property type="nucleotide sequence ID" value="NZ_JAFKCV010000002.1"/>
</dbReference>
<reference evidence="2" key="1">
    <citation type="submission" date="2021-03" db="EMBL/GenBank/DDBJ databases">
        <title>novel species isolated from a fishpond in China.</title>
        <authorList>
            <person name="Lu H."/>
            <person name="Cai Z."/>
        </authorList>
    </citation>
    <scope>NUCLEOTIDE SEQUENCE</scope>
    <source>
        <strain evidence="2">JCM 30855</strain>
    </source>
</reference>
<comment type="caution">
    <text evidence="2">The sequence shown here is derived from an EMBL/GenBank/DDBJ whole genome shotgun (WGS) entry which is preliminary data.</text>
</comment>
<dbReference type="AlphaFoldDB" id="A0A939DL14"/>
<proteinExistence type="predicted"/>
<dbReference type="SUPFAM" id="SSF51182">
    <property type="entry name" value="RmlC-like cupins"/>
    <property type="match status" value="1"/>
</dbReference>
<protein>
    <submittedName>
        <fullName evidence="2">Cupin domain-containing protein</fullName>
    </submittedName>
</protein>
<dbReference type="InterPro" id="IPR014710">
    <property type="entry name" value="RmlC-like_jellyroll"/>
</dbReference>
<dbReference type="PANTHER" id="PTHR36440:SF1">
    <property type="entry name" value="PUTATIVE (AFU_ORTHOLOGUE AFUA_8G07350)-RELATED"/>
    <property type="match status" value="1"/>
</dbReference>
<gene>
    <name evidence="2" type="ORF">J0A66_05475</name>
</gene>
<dbReference type="InterPro" id="IPR053146">
    <property type="entry name" value="QDO-like"/>
</dbReference>
<evidence type="ECO:0000313" key="3">
    <source>
        <dbReference type="Proteomes" id="UP000664654"/>
    </source>
</evidence>
<accession>A0A939DL14</accession>
<evidence type="ECO:0000259" key="1">
    <source>
        <dbReference type="Pfam" id="PF07883"/>
    </source>
</evidence>
<evidence type="ECO:0000313" key="2">
    <source>
        <dbReference type="EMBL" id="MBN7824674.1"/>
    </source>
</evidence>
<keyword evidence="3" id="KW-1185">Reference proteome</keyword>
<dbReference type="Gene3D" id="2.60.120.10">
    <property type="entry name" value="Jelly Rolls"/>
    <property type="match status" value="1"/>
</dbReference>
<dbReference type="InterPro" id="IPR011051">
    <property type="entry name" value="RmlC_Cupin_sf"/>
</dbReference>
<dbReference type="InterPro" id="IPR013096">
    <property type="entry name" value="Cupin_2"/>
</dbReference>
<sequence length="145" mass="15897">MSSAERQPVVLRPGEGRAYQMGRISALFKADGDETAGRYSISEWWLEPNTRGPGAHSHEEDDVFYVLQGTMSFFIGDHWLDATQGSFVLVPGGQTHDFENRSAQPAGVLNFSAPGNFEQAMPAISAWFAQHPAGDVVTKVDKEIL</sequence>